<evidence type="ECO:0000256" key="2">
    <source>
        <dbReference type="ARBA" id="ARBA00012552"/>
    </source>
</evidence>
<dbReference type="InterPro" id="IPR008271">
    <property type="entry name" value="Ser/Thr_kinase_AS"/>
</dbReference>
<name>A0ABP0S529_9DINO</name>
<dbReference type="Pfam" id="PF00271">
    <property type="entry name" value="Helicase_C"/>
    <property type="match status" value="1"/>
</dbReference>
<dbReference type="SMART" id="SM00487">
    <property type="entry name" value="DEXDc"/>
    <property type="match status" value="1"/>
</dbReference>
<dbReference type="SUPFAM" id="SSF56112">
    <property type="entry name" value="Protein kinase-like (PK-like)"/>
    <property type="match status" value="1"/>
</dbReference>
<dbReference type="PANTHER" id="PTHR18934:SF118">
    <property type="entry name" value="ATP-DEPENDENT RNA HELICASE DHX33"/>
    <property type="match status" value="1"/>
</dbReference>
<feature type="domain" description="Helicase ATP-binding" evidence="14">
    <location>
        <begin position="991"/>
        <end position="1138"/>
    </location>
</feature>
<feature type="compositionally biased region" description="Basic and acidic residues" evidence="12">
    <location>
        <begin position="196"/>
        <end position="206"/>
    </location>
</feature>
<feature type="compositionally biased region" description="Low complexity" evidence="12">
    <location>
        <begin position="316"/>
        <end position="341"/>
    </location>
</feature>
<sequence>MAAVCAEKGAGSAVRIFELVAQFLEQCNFTTAAHAVLAQCSEHVPALEEVLRRFRGHIDHCALLLSDLEAIKPGNNNASEAFIQDLLDNLLRKLMASGQCLSDEKLLSCIDATLKSDAFPKLDVADIVLDPKQVDTSSMLNISEVDTFRFWESIQKEMQPLPEVTAQPVVSAVEADADDAEAQKSEPLPSSHYLPKHRDAPQKEVWDVDDEYHDDEDPGYRIREIYEAELLAELSQKMPPTEAPTEADELTAAATAEQGQGEGEAEKPESPEPSGQRSPGTDVSLGVAPTAGAREAPRSASPTFGGAVEKPEEVAEPSVEAAPEGQPTVAQTEPTAAQTTPSMKPSPEALEAAQRHFRKDVQYAPSGDTFYPVELNGAVFDSFNLRVVFERDKTGFEESKEFPIRTNTVVAARYQIIEYLGSAAFSRAVQCLDLDTNRMVCMKIIKNDKDFFDQSLDEIKLLKYINVNGNVDEQHVLRLYDHFYHKEHLIIVTELLRDNLYEFSKYNRECGDEPYFTMGRLQKISKQILTALEYVHSLRLIHCDLKPENILIKSYSRCEVKVIDFGSSCFVDDHLSSYVQSRSYRAPEVMLGLPYDQKIDLWSLGCIIAELWTGYVLFQNDSVQSLLARILGIIGDFPYHLMTSGKYVPQYFTQDGQLYQEIEGQPCPERGRRLHLLVPKKTSLRQRMRTEDEVFLDFLTQLLQLDPTKRPGAAEASQHPFLAPGRIPDFTEDAEMLSWAGVGLGGAESFQVMCSLRNLAANQKDGLNKLRFWGKVLGTEADYYVAEAQRDGGDEDPDPDADQPGQGANQFTYYVTNDLAGAWRKLPDIKPKEILAARAIKRLLTGNAGSKVITQPYFEGKEEAVSKDQDMPHILLNGRTVHQEIPEGDTEDEIALAAKMKEAPRDIPTSRFTKSQVQLFMSARCLGRDPGEVEEPQGSEEPPDYAGINGCNCTKNLQVYPTAFKQVLEKIEERAIEVMVENAECRQKMSQVPRFLYEAAVATRPGSIAVTQPRRIAAISVAHRVASEMGCEVGDLVGYHVRFLNRTSSKTKLKYMTDGMLVRESAAGGAHAGINGSSIVVLDEAHERGINTDVLLGLVKLALEEDKPPGLRVVVMSATIHAAPFVNFFGGSKEVKLVKVPGRQHPVQVFYTPAPEPDIIEAALISVLQLHLTRPAGDVLVFLPGQDDIESLQRLLEEKQEMLIKERQENPTKRVVDQQGGLSTSSWPTYEKVQNLLVRPIYASLPFDQQELVFQPSPPGCRKVILATNIAETSITIPGIRYVIDTGLVKLKMTNPHTGVEMLRTVETSQASALQRAGRAGREAPGEVFRLYVESEYHKMPVQTPAEILRCEMAEVYMQLKALGVAKVVGFPLVDKPPREALEKAAHFLCRIGALDTRDDLTDLGRKLATMPVSPLYAHCLHVSFEFECTAEILSIVAMLSADAQIFITSKKERDGAKAKAFHHEDGDHLCLLSAFSQWKKHQHQKAFASQNGLNHAALEKSVTIRNQLKDVLHQAWGASQISSCGGPKNWMTVRRCLLKGLFTQTARRDEVNQNSYRTFLSRQEARLHPSSVLHRRQPPPPCVVYTELFVTAKSYLRTVTEVQCNTMLSFADCPIN</sequence>
<dbReference type="SUPFAM" id="SSF52540">
    <property type="entry name" value="P-loop containing nucleoside triphosphate hydrolases"/>
    <property type="match status" value="1"/>
</dbReference>
<keyword evidence="17" id="KW-1185">Reference proteome</keyword>
<dbReference type="CDD" id="cd18791">
    <property type="entry name" value="SF2_C_RHA"/>
    <property type="match status" value="1"/>
</dbReference>
<keyword evidence="7" id="KW-0067">ATP-binding</keyword>
<dbReference type="InterPro" id="IPR011009">
    <property type="entry name" value="Kinase-like_dom_sf"/>
</dbReference>
<dbReference type="PANTHER" id="PTHR18934">
    <property type="entry name" value="ATP-DEPENDENT RNA HELICASE"/>
    <property type="match status" value="1"/>
</dbReference>
<keyword evidence="6 16" id="KW-0347">Helicase</keyword>
<evidence type="ECO:0000256" key="10">
    <source>
        <dbReference type="ARBA" id="ARBA00023273"/>
    </source>
</evidence>
<evidence type="ECO:0000256" key="4">
    <source>
        <dbReference type="ARBA" id="ARBA00022741"/>
    </source>
</evidence>
<feature type="domain" description="Protein kinase" evidence="13">
    <location>
        <begin position="414"/>
        <end position="722"/>
    </location>
</feature>
<dbReference type="InterPro" id="IPR000719">
    <property type="entry name" value="Prot_kinase_dom"/>
</dbReference>
<dbReference type="GO" id="GO:0004386">
    <property type="term" value="F:helicase activity"/>
    <property type="evidence" value="ECO:0007669"/>
    <property type="project" value="UniProtKB-KW"/>
</dbReference>
<comment type="catalytic activity">
    <reaction evidence="11">
        <text>ATP + H2O = ADP + phosphate + H(+)</text>
        <dbReference type="Rhea" id="RHEA:13065"/>
        <dbReference type="ChEBI" id="CHEBI:15377"/>
        <dbReference type="ChEBI" id="CHEBI:15378"/>
        <dbReference type="ChEBI" id="CHEBI:30616"/>
        <dbReference type="ChEBI" id="CHEBI:43474"/>
        <dbReference type="ChEBI" id="CHEBI:456216"/>
        <dbReference type="EC" id="3.6.4.13"/>
    </reaction>
</comment>
<dbReference type="Gene3D" id="1.20.120.1080">
    <property type="match status" value="1"/>
</dbReference>
<feature type="region of interest" description="Disordered" evidence="12">
    <location>
        <begin position="175"/>
        <end position="220"/>
    </location>
</feature>
<dbReference type="PROSITE" id="PS51194">
    <property type="entry name" value="HELICASE_CTER"/>
    <property type="match status" value="1"/>
</dbReference>
<dbReference type="InterPro" id="IPR002464">
    <property type="entry name" value="DNA/RNA_helicase_DEAH_CS"/>
</dbReference>
<dbReference type="InterPro" id="IPR014001">
    <property type="entry name" value="Helicase_ATP-bd"/>
</dbReference>
<dbReference type="EMBL" id="CAXAMM010042907">
    <property type="protein sequence ID" value="CAK9107468.1"/>
    <property type="molecule type" value="Genomic_DNA"/>
</dbReference>
<keyword evidence="4" id="KW-0547">Nucleotide-binding</keyword>
<comment type="caution">
    <text evidence="16">The sequence shown here is derived from an EMBL/GenBank/DDBJ whole genome shotgun (WGS) entry which is preliminary data.</text>
</comment>
<dbReference type="Proteomes" id="UP001642464">
    <property type="component" value="Unassembled WGS sequence"/>
</dbReference>
<dbReference type="PROSITE" id="PS51192">
    <property type="entry name" value="HELICASE_ATP_BIND_1"/>
    <property type="match status" value="1"/>
</dbReference>
<organism evidence="16 17">
    <name type="scientific">Durusdinium trenchii</name>
    <dbReference type="NCBI Taxonomy" id="1381693"/>
    <lineage>
        <taxon>Eukaryota</taxon>
        <taxon>Sar</taxon>
        <taxon>Alveolata</taxon>
        <taxon>Dinophyceae</taxon>
        <taxon>Suessiales</taxon>
        <taxon>Symbiodiniaceae</taxon>
        <taxon>Durusdinium</taxon>
    </lineage>
</organism>
<dbReference type="InterPro" id="IPR048333">
    <property type="entry name" value="HA2_WH"/>
</dbReference>
<dbReference type="Gene3D" id="1.10.510.10">
    <property type="entry name" value="Transferase(Phosphotransferase) domain 1"/>
    <property type="match status" value="1"/>
</dbReference>
<dbReference type="InterPro" id="IPR027417">
    <property type="entry name" value="P-loop_NTPase"/>
</dbReference>
<dbReference type="Pfam" id="PF04712">
    <property type="entry name" value="Radial_spoke"/>
    <property type="match status" value="1"/>
</dbReference>
<feature type="domain" description="Helicase C-terminal" evidence="15">
    <location>
        <begin position="1166"/>
        <end position="1364"/>
    </location>
</feature>
<dbReference type="SMART" id="SM00220">
    <property type="entry name" value="S_TKc"/>
    <property type="match status" value="1"/>
</dbReference>
<dbReference type="Pfam" id="PF21010">
    <property type="entry name" value="HA2_C"/>
    <property type="match status" value="1"/>
</dbReference>
<evidence type="ECO:0000259" key="13">
    <source>
        <dbReference type="PROSITE" id="PS50011"/>
    </source>
</evidence>
<reference evidence="16 17" key="1">
    <citation type="submission" date="2024-02" db="EMBL/GenBank/DDBJ databases">
        <authorList>
            <person name="Chen Y."/>
            <person name="Shah S."/>
            <person name="Dougan E. K."/>
            <person name="Thang M."/>
            <person name="Chan C."/>
        </authorList>
    </citation>
    <scope>NUCLEOTIDE SEQUENCE [LARGE SCALE GENOMIC DNA]</scope>
</reference>
<accession>A0ABP0S529</accession>
<dbReference type="InterPro" id="IPR011709">
    <property type="entry name" value="DEAD-box_helicase_OB_fold"/>
</dbReference>
<comment type="subcellular location">
    <subcellularLocation>
        <location evidence="1">Cytoplasm</location>
        <location evidence="1">Cytoskeleton</location>
        <location evidence="1">Cilium axoneme</location>
    </subcellularLocation>
</comment>
<dbReference type="Pfam" id="PF07717">
    <property type="entry name" value="OB_NTP_bind"/>
    <property type="match status" value="1"/>
</dbReference>
<evidence type="ECO:0000256" key="6">
    <source>
        <dbReference type="ARBA" id="ARBA00022806"/>
    </source>
</evidence>
<dbReference type="CDD" id="cd17917">
    <property type="entry name" value="DEXHc_RHA-like"/>
    <property type="match status" value="1"/>
</dbReference>
<evidence type="ECO:0000256" key="5">
    <source>
        <dbReference type="ARBA" id="ARBA00022801"/>
    </source>
</evidence>
<dbReference type="PROSITE" id="PS00690">
    <property type="entry name" value="DEAH_ATP_HELICASE"/>
    <property type="match status" value="1"/>
</dbReference>
<dbReference type="EC" id="3.6.4.13" evidence="2"/>
<dbReference type="Pfam" id="PF04408">
    <property type="entry name" value="WHD_HA2"/>
    <property type="match status" value="1"/>
</dbReference>
<dbReference type="PROSITE" id="PS50011">
    <property type="entry name" value="PROTEIN_KINASE_DOM"/>
    <property type="match status" value="1"/>
</dbReference>
<evidence type="ECO:0000256" key="9">
    <source>
        <dbReference type="ARBA" id="ARBA00023212"/>
    </source>
</evidence>
<dbReference type="InterPro" id="IPR006802">
    <property type="entry name" value="Radial_spoke"/>
</dbReference>
<dbReference type="PROSITE" id="PS00108">
    <property type="entry name" value="PROTEIN_KINASE_ST"/>
    <property type="match status" value="1"/>
</dbReference>
<feature type="region of interest" description="Disordered" evidence="12">
    <location>
        <begin position="790"/>
        <end position="809"/>
    </location>
</feature>
<gene>
    <name evidence="16" type="ORF">SCF082_LOCUS50036</name>
</gene>
<proteinExistence type="predicted"/>
<keyword evidence="3" id="KW-0963">Cytoplasm</keyword>
<dbReference type="Pfam" id="PF00069">
    <property type="entry name" value="Pkinase"/>
    <property type="match status" value="1"/>
</dbReference>
<evidence type="ECO:0000256" key="11">
    <source>
        <dbReference type="ARBA" id="ARBA00047984"/>
    </source>
</evidence>
<evidence type="ECO:0000256" key="1">
    <source>
        <dbReference type="ARBA" id="ARBA00004430"/>
    </source>
</evidence>
<dbReference type="InterPro" id="IPR001650">
    <property type="entry name" value="Helicase_C-like"/>
</dbReference>
<evidence type="ECO:0000313" key="17">
    <source>
        <dbReference type="Proteomes" id="UP001642464"/>
    </source>
</evidence>
<dbReference type="SMART" id="SM00490">
    <property type="entry name" value="HELICc"/>
    <property type="match status" value="1"/>
</dbReference>
<evidence type="ECO:0000256" key="7">
    <source>
        <dbReference type="ARBA" id="ARBA00022840"/>
    </source>
</evidence>
<evidence type="ECO:0000259" key="15">
    <source>
        <dbReference type="PROSITE" id="PS51194"/>
    </source>
</evidence>
<feature type="region of interest" description="Disordered" evidence="12">
    <location>
        <begin position="254"/>
        <end position="350"/>
    </location>
</feature>
<keyword evidence="5" id="KW-0378">Hydrolase</keyword>
<evidence type="ECO:0000256" key="8">
    <source>
        <dbReference type="ARBA" id="ARBA00023069"/>
    </source>
</evidence>
<protein>
    <recommendedName>
        <fullName evidence="2">RNA helicase</fullName>
        <ecNumber evidence="2">3.6.4.13</ecNumber>
    </recommendedName>
</protein>
<evidence type="ECO:0000256" key="12">
    <source>
        <dbReference type="SAM" id="MobiDB-lite"/>
    </source>
</evidence>
<dbReference type="CDD" id="cd14133">
    <property type="entry name" value="PKc_DYRK_like"/>
    <property type="match status" value="1"/>
</dbReference>
<evidence type="ECO:0000313" key="16">
    <source>
        <dbReference type="EMBL" id="CAK9107468.1"/>
    </source>
</evidence>
<keyword evidence="9" id="KW-0206">Cytoskeleton</keyword>
<dbReference type="Gene3D" id="3.30.200.20">
    <property type="entry name" value="Phosphorylase Kinase, domain 1"/>
    <property type="match status" value="1"/>
</dbReference>
<keyword evidence="8" id="KW-0969">Cilium</keyword>
<dbReference type="Gene3D" id="3.40.50.300">
    <property type="entry name" value="P-loop containing nucleotide triphosphate hydrolases"/>
    <property type="match status" value="2"/>
</dbReference>
<evidence type="ECO:0000256" key="3">
    <source>
        <dbReference type="ARBA" id="ARBA00022490"/>
    </source>
</evidence>
<feature type="compositionally biased region" description="Acidic residues" evidence="12">
    <location>
        <begin position="207"/>
        <end position="217"/>
    </location>
</feature>
<evidence type="ECO:0000259" key="14">
    <source>
        <dbReference type="PROSITE" id="PS51192"/>
    </source>
</evidence>
<dbReference type="SMART" id="SM00847">
    <property type="entry name" value="HA2"/>
    <property type="match status" value="1"/>
</dbReference>
<keyword evidence="10" id="KW-0966">Cell projection</keyword>
<dbReference type="InterPro" id="IPR007502">
    <property type="entry name" value="Helicase-assoc_dom"/>
</dbReference>